<dbReference type="EC" id="2.7.13.3" evidence="3"/>
<dbReference type="SUPFAM" id="SSF55874">
    <property type="entry name" value="ATPase domain of HSP90 chaperone/DNA topoisomerase II/histidine kinase"/>
    <property type="match status" value="1"/>
</dbReference>
<evidence type="ECO:0000256" key="15">
    <source>
        <dbReference type="SAM" id="Phobius"/>
    </source>
</evidence>
<dbReference type="InterPro" id="IPR036097">
    <property type="entry name" value="HisK_dim/P_sf"/>
</dbReference>
<protein>
    <recommendedName>
        <fullName evidence="3">histidine kinase</fullName>
        <ecNumber evidence="3">2.7.13.3</ecNumber>
    </recommendedName>
</protein>
<dbReference type="Gene3D" id="6.10.340.10">
    <property type="match status" value="1"/>
</dbReference>
<dbReference type="EMBL" id="SMGD01000012">
    <property type="protein sequence ID" value="TCK57895.1"/>
    <property type="molecule type" value="Genomic_DNA"/>
</dbReference>
<comment type="catalytic activity">
    <reaction evidence="1">
        <text>ATP + protein L-histidine = ADP + protein N-phospho-L-histidine.</text>
        <dbReference type="EC" id="2.7.13.3"/>
    </reaction>
</comment>
<evidence type="ECO:0000256" key="3">
    <source>
        <dbReference type="ARBA" id="ARBA00012438"/>
    </source>
</evidence>
<dbReference type="OrthoDB" id="9804645at2"/>
<dbReference type="Pfam" id="PF00512">
    <property type="entry name" value="HisKA"/>
    <property type="match status" value="1"/>
</dbReference>
<evidence type="ECO:0000256" key="13">
    <source>
        <dbReference type="ARBA" id="ARBA00023012"/>
    </source>
</evidence>
<keyword evidence="7" id="KW-0808">Transferase</keyword>
<dbReference type="RefSeq" id="WP_131912426.1">
    <property type="nucleotide sequence ID" value="NZ_OU594967.1"/>
</dbReference>
<dbReference type="SMART" id="SM00388">
    <property type="entry name" value="HisKA"/>
    <property type="match status" value="1"/>
</dbReference>
<dbReference type="AlphaFoldDB" id="A0A4R1K1N9"/>
<evidence type="ECO:0000256" key="8">
    <source>
        <dbReference type="ARBA" id="ARBA00022692"/>
    </source>
</evidence>
<dbReference type="GO" id="GO:0000155">
    <property type="term" value="F:phosphorelay sensor kinase activity"/>
    <property type="evidence" value="ECO:0007669"/>
    <property type="project" value="InterPro"/>
</dbReference>
<evidence type="ECO:0000256" key="12">
    <source>
        <dbReference type="ARBA" id="ARBA00022989"/>
    </source>
</evidence>
<evidence type="ECO:0000256" key="10">
    <source>
        <dbReference type="ARBA" id="ARBA00022777"/>
    </source>
</evidence>
<dbReference type="InterPro" id="IPR004358">
    <property type="entry name" value="Sig_transdc_His_kin-like_C"/>
</dbReference>
<comment type="subcellular location">
    <subcellularLocation>
        <location evidence="2">Cell inner membrane</location>
        <topology evidence="2">Multi-pass membrane protein</topology>
    </subcellularLocation>
</comment>
<dbReference type="Proteomes" id="UP000295565">
    <property type="component" value="Unassembled WGS sequence"/>
</dbReference>
<dbReference type="SUPFAM" id="SSF47384">
    <property type="entry name" value="Homodimeric domain of signal transducing histidine kinase"/>
    <property type="match status" value="1"/>
</dbReference>
<evidence type="ECO:0000313" key="19">
    <source>
        <dbReference type="Proteomes" id="UP000295565"/>
    </source>
</evidence>
<keyword evidence="9" id="KW-0547">Nucleotide-binding</keyword>
<evidence type="ECO:0000256" key="6">
    <source>
        <dbReference type="ARBA" id="ARBA00022553"/>
    </source>
</evidence>
<dbReference type="InterPro" id="IPR005467">
    <property type="entry name" value="His_kinase_dom"/>
</dbReference>
<dbReference type="Gene3D" id="3.30.565.10">
    <property type="entry name" value="Histidine kinase-like ATPase, C-terminal domain"/>
    <property type="match status" value="1"/>
</dbReference>
<dbReference type="PANTHER" id="PTHR44936:SF5">
    <property type="entry name" value="SENSOR HISTIDINE KINASE ENVZ"/>
    <property type="match status" value="1"/>
</dbReference>
<dbReference type="PROSITE" id="PS50885">
    <property type="entry name" value="HAMP"/>
    <property type="match status" value="1"/>
</dbReference>
<evidence type="ECO:0000256" key="4">
    <source>
        <dbReference type="ARBA" id="ARBA00022475"/>
    </source>
</evidence>
<evidence type="ECO:0000256" key="14">
    <source>
        <dbReference type="ARBA" id="ARBA00023136"/>
    </source>
</evidence>
<evidence type="ECO:0000256" key="7">
    <source>
        <dbReference type="ARBA" id="ARBA00022679"/>
    </source>
</evidence>
<reference evidence="18 19" key="1">
    <citation type="submission" date="2019-03" db="EMBL/GenBank/DDBJ databases">
        <title>Genomic Encyclopedia of Type Strains, Phase IV (KMG-IV): sequencing the most valuable type-strain genomes for metagenomic binning, comparative biology and taxonomic classification.</title>
        <authorList>
            <person name="Goeker M."/>
        </authorList>
    </citation>
    <scope>NUCLEOTIDE SEQUENCE [LARGE SCALE GENOMIC DNA]</scope>
    <source>
        <strain evidence="18 19">DSM 18577</strain>
    </source>
</reference>
<dbReference type="GO" id="GO:0005524">
    <property type="term" value="F:ATP binding"/>
    <property type="evidence" value="ECO:0007669"/>
    <property type="project" value="UniProtKB-KW"/>
</dbReference>
<evidence type="ECO:0000256" key="2">
    <source>
        <dbReference type="ARBA" id="ARBA00004429"/>
    </source>
</evidence>
<evidence type="ECO:0000259" key="16">
    <source>
        <dbReference type="PROSITE" id="PS50109"/>
    </source>
</evidence>
<proteinExistence type="predicted"/>
<evidence type="ECO:0000256" key="9">
    <source>
        <dbReference type="ARBA" id="ARBA00022741"/>
    </source>
</evidence>
<feature type="transmembrane region" description="Helical" evidence="15">
    <location>
        <begin position="12"/>
        <end position="33"/>
    </location>
</feature>
<dbReference type="PRINTS" id="PR00344">
    <property type="entry name" value="BCTRLSENSOR"/>
</dbReference>
<keyword evidence="14 15" id="KW-0472">Membrane</keyword>
<dbReference type="GO" id="GO:0005886">
    <property type="term" value="C:plasma membrane"/>
    <property type="evidence" value="ECO:0007669"/>
    <property type="project" value="UniProtKB-SubCell"/>
</dbReference>
<feature type="transmembrane region" description="Helical" evidence="15">
    <location>
        <begin position="216"/>
        <end position="239"/>
    </location>
</feature>
<evidence type="ECO:0000256" key="1">
    <source>
        <dbReference type="ARBA" id="ARBA00000085"/>
    </source>
</evidence>
<dbReference type="PANTHER" id="PTHR44936">
    <property type="entry name" value="SENSOR PROTEIN CREC"/>
    <property type="match status" value="1"/>
</dbReference>
<dbReference type="InterPro" id="IPR003594">
    <property type="entry name" value="HATPase_dom"/>
</dbReference>
<evidence type="ECO:0000256" key="11">
    <source>
        <dbReference type="ARBA" id="ARBA00022840"/>
    </source>
</evidence>
<sequence length="501" mass="55736">MGKWYQRQKLIHQIALVILVGFAISFFLTLYLLSYDKSQRFHQLSISGALARIVSVSEMLEKTPDNLHDSILSASRSSDLHLSLSRSPRISAHDGTSPTAQRLLSQLHSSGIQQVRLSFVNQPQRPMMNLPYQQMQSMHQSMMGANNIRPNRSSMMPRQSMMGAGSNRAEHKGSGNHYRRFANAAAYSATINGSVQLSNGQWLNFSSGIENKITHWSTSVLIALITMMLITVLLSLFIIHRALKPIRELGQAAQSFAKHKQVNEVSNNAPLDLAPTISAFNNMQHQVTDYIAERTKLLAAISHDLRTPLTSLRLRLEFIEDSEDKQQMLTTLATLEKMLTETMRFAKNDTQKEARQMTKIDSLLQTIVDEYDEKGIVISYPKPAAFSASIAPVNVRRMIENLINNAIQYAGNNATIALDAKKNHNQLIICVSDDGIGIPEEKFDDVLKPFTRLNEARDTQSSNIGLGLSITQSLASAYGGQLILEPNEPHGLKATITIALS</sequence>
<dbReference type="Pfam" id="PF02518">
    <property type="entry name" value="HATPase_c"/>
    <property type="match status" value="1"/>
</dbReference>
<keyword evidence="4" id="KW-1003">Cell membrane</keyword>
<evidence type="ECO:0000259" key="17">
    <source>
        <dbReference type="PROSITE" id="PS50885"/>
    </source>
</evidence>
<keyword evidence="19" id="KW-1185">Reference proteome</keyword>
<keyword evidence="12 15" id="KW-1133">Transmembrane helix</keyword>
<dbReference type="CDD" id="cd00075">
    <property type="entry name" value="HATPase"/>
    <property type="match status" value="1"/>
</dbReference>
<accession>A0A4R1K1N9</accession>
<evidence type="ECO:0000256" key="5">
    <source>
        <dbReference type="ARBA" id="ARBA00022519"/>
    </source>
</evidence>
<name>A0A4R1K1N9_9GAMM</name>
<organism evidence="18 19">
    <name type="scientific">Celerinatantimonas diazotrophica</name>
    <dbReference type="NCBI Taxonomy" id="412034"/>
    <lineage>
        <taxon>Bacteria</taxon>
        <taxon>Pseudomonadati</taxon>
        <taxon>Pseudomonadota</taxon>
        <taxon>Gammaproteobacteria</taxon>
        <taxon>Celerinatantimonadaceae</taxon>
        <taxon>Celerinatantimonas</taxon>
    </lineage>
</organism>
<dbReference type="InterPro" id="IPR050980">
    <property type="entry name" value="2C_sensor_his_kinase"/>
</dbReference>
<keyword evidence="5" id="KW-0997">Cell inner membrane</keyword>
<feature type="domain" description="Histidine kinase" evidence="16">
    <location>
        <begin position="300"/>
        <end position="501"/>
    </location>
</feature>
<comment type="caution">
    <text evidence="18">The sequence shown here is derived from an EMBL/GenBank/DDBJ whole genome shotgun (WGS) entry which is preliminary data.</text>
</comment>
<dbReference type="PROSITE" id="PS50109">
    <property type="entry name" value="HIS_KIN"/>
    <property type="match status" value="1"/>
</dbReference>
<evidence type="ECO:0000313" key="18">
    <source>
        <dbReference type="EMBL" id="TCK57895.1"/>
    </source>
</evidence>
<dbReference type="InterPro" id="IPR003660">
    <property type="entry name" value="HAMP_dom"/>
</dbReference>
<keyword evidence="6" id="KW-0597">Phosphoprotein</keyword>
<dbReference type="InterPro" id="IPR036890">
    <property type="entry name" value="HATPase_C_sf"/>
</dbReference>
<dbReference type="CDD" id="cd00082">
    <property type="entry name" value="HisKA"/>
    <property type="match status" value="1"/>
</dbReference>
<keyword evidence="10 18" id="KW-0418">Kinase</keyword>
<keyword evidence="13" id="KW-0902">Two-component regulatory system</keyword>
<dbReference type="InterPro" id="IPR003661">
    <property type="entry name" value="HisK_dim/P_dom"/>
</dbReference>
<feature type="domain" description="HAMP" evidence="17">
    <location>
        <begin position="240"/>
        <end position="292"/>
    </location>
</feature>
<gene>
    <name evidence="18" type="ORF">EV690_1597</name>
</gene>
<keyword evidence="11" id="KW-0067">ATP-binding</keyword>
<dbReference type="SMART" id="SM00387">
    <property type="entry name" value="HATPase_c"/>
    <property type="match status" value="1"/>
</dbReference>
<keyword evidence="8 15" id="KW-0812">Transmembrane</keyword>